<name>A0A3R9JZA8_STRMT</name>
<protein>
    <submittedName>
        <fullName evidence="1">Uncharacterized protein</fullName>
    </submittedName>
</protein>
<reference evidence="1 2" key="1">
    <citation type="submission" date="2018-11" db="EMBL/GenBank/DDBJ databases">
        <title>Species Designations Belie Phenotypic and Genotypic Heterogeneity in Oral Streptococci.</title>
        <authorList>
            <person name="Velsko I."/>
        </authorList>
    </citation>
    <scope>NUCLEOTIDE SEQUENCE [LARGE SCALE GENOMIC DNA]</scope>
    <source>
        <strain evidence="1 2">KLC12</strain>
    </source>
</reference>
<organism evidence="1 2">
    <name type="scientific">Streptococcus mitis</name>
    <dbReference type="NCBI Taxonomy" id="28037"/>
    <lineage>
        <taxon>Bacteria</taxon>
        <taxon>Bacillati</taxon>
        <taxon>Bacillota</taxon>
        <taxon>Bacilli</taxon>
        <taxon>Lactobacillales</taxon>
        <taxon>Streptococcaceae</taxon>
        <taxon>Streptococcus</taxon>
        <taxon>Streptococcus mitis group</taxon>
    </lineage>
</organism>
<evidence type="ECO:0000313" key="1">
    <source>
        <dbReference type="EMBL" id="RSI87122.1"/>
    </source>
</evidence>
<dbReference type="EMBL" id="RJNT01000002">
    <property type="protein sequence ID" value="RSI87122.1"/>
    <property type="molecule type" value="Genomic_DNA"/>
</dbReference>
<accession>A0A3R9JZA8</accession>
<gene>
    <name evidence="1" type="ORF">D8853_03195</name>
</gene>
<dbReference type="AlphaFoldDB" id="A0A3R9JZA8"/>
<sequence>MTEEQLKEALIDLYESEFKDEQTFEEFADMLDFWIDKDDRILIEGRGMKPIDGIKEVGHVDKGVIYAY</sequence>
<dbReference type="Proteomes" id="UP000267691">
    <property type="component" value="Unassembled WGS sequence"/>
</dbReference>
<dbReference type="RefSeq" id="WP_125443129.1">
    <property type="nucleotide sequence ID" value="NZ_RJNT01000002.1"/>
</dbReference>
<comment type="caution">
    <text evidence="1">The sequence shown here is derived from an EMBL/GenBank/DDBJ whole genome shotgun (WGS) entry which is preliminary data.</text>
</comment>
<proteinExistence type="predicted"/>
<evidence type="ECO:0000313" key="2">
    <source>
        <dbReference type="Proteomes" id="UP000267691"/>
    </source>
</evidence>